<dbReference type="EMBL" id="KI545987">
    <property type="protein sequence ID" value="EST48391.1"/>
    <property type="molecule type" value="Genomic_DNA"/>
</dbReference>
<dbReference type="EMBL" id="AUWU02000002">
    <property type="protein sequence ID" value="KAH0576363.1"/>
    <property type="molecule type" value="Genomic_DNA"/>
</dbReference>
<evidence type="ECO:0000313" key="3">
    <source>
        <dbReference type="EMBL" id="EST48395.1"/>
    </source>
</evidence>
<dbReference type="OrthoDB" id="7385188at2759"/>
<reference evidence="3 4" key="1">
    <citation type="journal article" date="2014" name="PLoS Genet.">
        <title>The Genome of Spironucleus salmonicida Highlights a Fish Pathogen Adapted to Fluctuating Environments.</title>
        <authorList>
            <person name="Xu F."/>
            <person name="Jerlstrom-Hultqvist J."/>
            <person name="Einarsson E."/>
            <person name="Astvaldsson A."/>
            <person name="Svard S.G."/>
            <person name="Andersson J.O."/>
        </authorList>
    </citation>
    <scope>NUCLEOTIDE SEQUENCE</scope>
    <source>
        <strain evidence="4">ATCC 50377</strain>
    </source>
</reference>
<protein>
    <submittedName>
        <fullName evidence="3">Uncharacterized protein</fullName>
    </submittedName>
</protein>
<keyword evidence="5" id="KW-1185">Reference proteome</keyword>
<name>V6LUZ2_9EUKA</name>
<gene>
    <name evidence="2" type="ORF">SS50377_11427</name>
    <name evidence="3" type="ORF">SS50377_11431</name>
    <name evidence="1" type="ORF">SS50377_15775</name>
    <name evidence="4" type="ORF">SS50377_21926</name>
</gene>
<dbReference type="EMBL" id="KI546116">
    <property type="protein sequence ID" value="EST44463.1"/>
    <property type="molecule type" value="Genomic_DNA"/>
</dbReference>
<dbReference type="AlphaFoldDB" id="V6LUZ2"/>
<organism evidence="3">
    <name type="scientific">Spironucleus salmonicida</name>
    <dbReference type="NCBI Taxonomy" id="348837"/>
    <lineage>
        <taxon>Eukaryota</taxon>
        <taxon>Metamonada</taxon>
        <taxon>Diplomonadida</taxon>
        <taxon>Hexamitidae</taxon>
        <taxon>Hexamitinae</taxon>
        <taxon>Spironucleus</taxon>
    </lineage>
</organism>
<evidence type="ECO:0000313" key="2">
    <source>
        <dbReference type="EMBL" id="EST48391.1"/>
    </source>
</evidence>
<evidence type="ECO:0000313" key="5">
    <source>
        <dbReference type="Proteomes" id="UP000018208"/>
    </source>
</evidence>
<dbReference type="VEuPathDB" id="GiardiaDB:SS50377_21926"/>
<dbReference type="Proteomes" id="UP000018208">
    <property type="component" value="Unassembled WGS sequence"/>
</dbReference>
<sequence length="391" mass="43735">MIGLLSFVTNCPVVQQDGLKKSFAQFVNETTVRMQIHLTTESIEVSEYPTFNVTNTIVNPVTTPKNAAGNCFMNAENAFETEDFVVQINNCNFVEFIFNIDNSTMEIVEDNLERYEIKQLYVRQGSNKFTVQIVNELILDDEDNILQRTPLTNTNLQVQISEEYYIIDALYISTFDCEEIEYKVSNGTINVKNDCKKGIATFINGKTYQLNFTTVNEDIIEYTYTPGDESINTEYKNGVVCNFIANQIFEEAKHLYDIENLSCEFNQIIIAGVCVDCMLGQVNVENICTDPNCPDGEIFQENECSPIICKEGFELVGNDCVQIVCDEGHLLDGGICIPIICNQDQELVGDECVPIECEEGQELVNGECKDGDIVLSVGAGIAGLVFAYMLA</sequence>
<evidence type="ECO:0000313" key="4">
    <source>
        <dbReference type="EMBL" id="KAH0576363.1"/>
    </source>
</evidence>
<evidence type="ECO:0000313" key="1">
    <source>
        <dbReference type="EMBL" id="EST44463.1"/>
    </source>
</evidence>
<accession>V6LUZ2</accession>
<dbReference type="EMBL" id="KI545987">
    <property type="protein sequence ID" value="EST48395.1"/>
    <property type="molecule type" value="Genomic_DNA"/>
</dbReference>
<reference evidence="4" key="2">
    <citation type="submission" date="2020-12" db="EMBL/GenBank/DDBJ databases">
        <title>New Spironucleus salmonicida genome in near-complete chromosomes.</title>
        <authorList>
            <person name="Xu F."/>
            <person name="Kurt Z."/>
            <person name="Jimenez-Gonzalez A."/>
            <person name="Astvaldsson A."/>
            <person name="Andersson J.O."/>
            <person name="Svard S.G."/>
        </authorList>
    </citation>
    <scope>NUCLEOTIDE SEQUENCE</scope>
    <source>
        <strain evidence="4">ATCC 50377</strain>
    </source>
</reference>
<proteinExistence type="predicted"/>